<feature type="transmembrane region" description="Helical" evidence="9">
    <location>
        <begin position="12"/>
        <end position="31"/>
    </location>
</feature>
<evidence type="ECO:0000256" key="7">
    <source>
        <dbReference type="ARBA" id="ARBA00023136"/>
    </source>
</evidence>
<organism evidence="11 12">
    <name type="scientific">Piscinibacter gummiphilus</name>
    <dbReference type="NCBI Taxonomy" id="946333"/>
    <lineage>
        <taxon>Bacteria</taxon>
        <taxon>Pseudomonadati</taxon>
        <taxon>Pseudomonadota</taxon>
        <taxon>Betaproteobacteria</taxon>
        <taxon>Burkholderiales</taxon>
        <taxon>Sphaerotilaceae</taxon>
        <taxon>Piscinibacter</taxon>
    </lineage>
</organism>
<dbReference type="PANTHER" id="PTHR35011">
    <property type="entry name" value="2,3-DIKETO-L-GULONATE TRAP TRANSPORTER SMALL PERMEASE PROTEIN YIAM"/>
    <property type="match status" value="1"/>
</dbReference>
<comment type="subcellular location">
    <subcellularLocation>
        <location evidence="1 9">Cell inner membrane</location>
        <topology evidence="1 9">Multi-pass membrane protein</topology>
    </subcellularLocation>
</comment>
<dbReference type="InterPro" id="IPR007387">
    <property type="entry name" value="TRAP_DctQ"/>
</dbReference>
<feature type="domain" description="Tripartite ATP-independent periplasmic transporters DctQ component" evidence="10">
    <location>
        <begin position="24"/>
        <end position="154"/>
    </location>
</feature>
<keyword evidence="5 9" id="KW-0812">Transmembrane</keyword>
<dbReference type="PROSITE" id="PS51257">
    <property type="entry name" value="PROKAR_LIPOPROTEIN"/>
    <property type="match status" value="1"/>
</dbReference>
<comment type="function">
    <text evidence="9">Part of the tripartite ATP-independent periplasmic (TRAP) transport system.</text>
</comment>
<evidence type="ECO:0000256" key="5">
    <source>
        <dbReference type="ARBA" id="ARBA00022692"/>
    </source>
</evidence>
<sequence length="171" mass="18351">MRQALDSFYDTLMALAAVAMVGCFVLVVLGIADRQLAFGLRGLDAYAGYCIAAALFLALPGTLQRGEHIRVTLLLQKLPPRLQTVLEAWCLAAGVGLALYLAWYACKLVWTSQVTHDVSPSSDATPLWIPQLAMALGCVGLAVAFLDAAVSRWARNSFFRADPAGEAAHVE</sequence>
<comment type="similarity">
    <text evidence="8 9">Belongs to the TRAP transporter small permease family.</text>
</comment>
<feature type="transmembrane region" description="Helical" evidence="9">
    <location>
        <begin position="43"/>
        <end position="63"/>
    </location>
</feature>
<evidence type="ECO:0000256" key="4">
    <source>
        <dbReference type="ARBA" id="ARBA00022519"/>
    </source>
</evidence>
<feature type="transmembrane region" description="Helical" evidence="9">
    <location>
        <begin position="84"/>
        <end position="105"/>
    </location>
</feature>
<dbReference type="Proteomes" id="UP001303946">
    <property type="component" value="Chromosome"/>
</dbReference>
<dbReference type="RefSeq" id="WP_316701867.1">
    <property type="nucleotide sequence ID" value="NZ_CP136336.1"/>
</dbReference>
<evidence type="ECO:0000256" key="8">
    <source>
        <dbReference type="ARBA" id="ARBA00038436"/>
    </source>
</evidence>
<evidence type="ECO:0000259" key="10">
    <source>
        <dbReference type="Pfam" id="PF04290"/>
    </source>
</evidence>
<evidence type="ECO:0000256" key="9">
    <source>
        <dbReference type="RuleBase" id="RU369079"/>
    </source>
</evidence>
<evidence type="ECO:0000313" key="12">
    <source>
        <dbReference type="Proteomes" id="UP001303946"/>
    </source>
</evidence>
<protein>
    <recommendedName>
        <fullName evidence="9">TRAP transporter small permease protein</fullName>
    </recommendedName>
</protein>
<keyword evidence="6 9" id="KW-1133">Transmembrane helix</keyword>
<evidence type="ECO:0000256" key="3">
    <source>
        <dbReference type="ARBA" id="ARBA00022475"/>
    </source>
</evidence>
<keyword evidence="3" id="KW-1003">Cell membrane</keyword>
<dbReference type="EMBL" id="CP136336">
    <property type="protein sequence ID" value="WOB08947.1"/>
    <property type="molecule type" value="Genomic_DNA"/>
</dbReference>
<keyword evidence="2 9" id="KW-0813">Transport</keyword>
<proteinExistence type="inferred from homology"/>
<reference evidence="11 12" key="1">
    <citation type="submission" date="2023-10" db="EMBL/GenBank/DDBJ databases">
        <title>Bacteria for the degradation of biodegradable plastic PBAT(Polybutylene adipate terephthalate).</title>
        <authorList>
            <person name="Weon H.-Y."/>
            <person name="Yeon J."/>
        </authorList>
    </citation>
    <scope>NUCLEOTIDE SEQUENCE [LARGE SCALE GENOMIC DNA]</scope>
    <source>
        <strain evidence="11 12">SBD 7-3</strain>
    </source>
</reference>
<accession>A0ABZ0CVE0</accession>
<evidence type="ECO:0000256" key="6">
    <source>
        <dbReference type="ARBA" id="ARBA00022989"/>
    </source>
</evidence>
<dbReference type="PANTHER" id="PTHR35011:SF10">
    <property type="entry name" value="TRAP TRANSPORTER SMALL PERMEASE PROTEIN"/>
    <property type="match status" value="1"/>
</dbReference>
<keyword evidence="7 9" id="KW-0472">Membrane</keyword>
<evidence type="ECO:0000256" key="1">
    <source>
        <dbReference type="ARBA" id="ARBA00004429"/>
    </source>
</evidence>
<evidence type="ECO:0000313" key="11">
    <source>
        <dbReference type="EMBL" id="WOB08947.1"/>
    </source>
</evidence>
<keyword evidence="12" id="KW-1185">Reference proteome</keyword>
<comment type="subunit">
    <text evidence="9">The complex comprises the extracytoplasmic solute receptor protein and the two transmembrane proteins.</text>
</comment>
<dbReference type="InterPro" id="IPR055348">
    <property type="entry name" value="DctQ"/>
</dbReference>
<feature type="transmembrane region" description="Helical" evidence="9">
    <location>
        <begin position="128"/>
        <end position="150"/>
    </location>
</feature>
<evidence type="ECO:0000256" key="2">
    <source>
        <dbReference type="ARBA" id="ARBA00022448"/>
    </source>
</evidence>
<gene>
    <name evidence="11" type="ORF">RXV79_02545</name>
</gene>
<dbReference type="Pfam" id="PF04290">
    <property type="entry name" value="DctQ"/>
    <property type="match status" value="1"/>
</dbReference>
<name>A0ABZ0CVE0_9BURK</name>
<keyword evidence="4 9" id="KW-0997">Cell inner membrane</keyword>